<dbReference type="Pfam" id="PF04041">
    <property type="entry name" value="Glyco_hydro_130"/>
    <property type="match status" value="1"/>
</dbReference>
<dbReference type="OrthoDB" id="9759709at2"/>
<protein>
    <submittedName>
        <fullName evidence="4">Glycosidase</fullName>
    </submittedName>
</protein>
<accession>A0A372MJN6</accession>
<dbReference type="GO" id="GO:0016757">
    <property type="term" value="F:glycosyltransferase activity"/>
    <property type="evidence" value="ECO:0007669"/>
    <property type="project" value="UniProtKB-KW"/>
</dbReference>
<evidence type="ECO:0000256" key="2">
    <source>
        <dbReference type="ARBA" id="ARBA00022679"/>
    </source>
</evidence>
<reference evidence="4 5" key="2">
    <citation type="submission" date="2018-09" db="EMBL/GenBank/DDBJ databases">
        <title>Genome of Sphaerochaeta halotolerans strain 4-11.</title>
        <authorList>
            <person name="Nazina T.N."/>
            <person name="Sokolova D.S."/>
        </authorList>
    </citation>
    <scope>NUCLEOTIDE SEQUENCE [LARGE SCALE GENOMIC DNA]</scope>
    <source>
        <strain evidence="4 5">4-11</strain>
    </source>
</reference>
<dbReference type="Gene3D" id="2.115.10.20">
    <property type="entry name" value="Glycosyl hydrolase domain, family 43"/>
    <property type="match status" value="1"/>
</dbReference>
<dbReference type="EMBL" id="QUWK01000003">
    <property type="protein sequence ID" value="RFU95653.1"/>
    <property type="molecule type" value="Genomic_DNA"/>
</dbReference>
<evidence type="ECO:0000256" key="1">
    <source>
        <dbReference type="ARBA" id="ARBA00022676"/>
    </source>
</evidence>
<keyword evidence="4" id="KW-0378">Hydrolase</keyword>
<dbReference type="GO" id="GO:0016798">
    <property type="term" value="F:hydrolase activity, acting on glycosyl bonds"/>
    <property type="evidence" value="ECO:0007669"/>
    <property type="project" value="UniProtKB-KW"/>
</dbReference>
<comment type="caution">
    <text evidence="4">The sequence shown here is derived from an EMBL/GenBank/DDBJ whole genome shotgun (WGS) entry which is preliminary data.</text>
</comment>
<dbReference type="PANTHER" id="PTHR34106">
    <property type="entry name" value="GLYCOSIDASE"/>
    <property type="match status" value="1"/>
</dbReference>
<dbReference type="SUPFAM" id="SSF75005">
    <property type="entry name" value="Arabinanase/levansucrase/invertase"/>
    <property type="match status" value="1"/>
</dbReference>
<keyword evidence="2" id="KW-0808">Transferase</keyword>
<proteinExistence type="inferred from homology"/>
<keyword evidence="1" id="KW-0328">Glycosyltransferase</keyword>
<evidence type="ECO:0000256" key="3">
    <source>
        <dbReference type="ARBA" id="ARBA00024356"/>
    </source>
</evidence>
<dbReference type="Proteomes" id="UP000264002">
    <property type="component" value="Unassembled WGS sequence"/>
</dbReference>
<keyword evidence="4" id="KW-0326">Glycosidase</keyword>
<dbReference type="CDD" id="cd18615">
    <property type="entry name" value="GH130"/>
    <property type="match status" value="1"/>
</dbReference>
<comment type="similarity">
    <text evidence="3">Belongs to the glycosyl hydrolase 130 family.</text>
</comment>
<dbReference type="AlphaFoldDB" id="A0A372MJN6"/>
<name>A0A372MJN6_9SPIR</name>
<sequence>MGKNELFTRFEGNPIITVQDLPYQANAVFNPAAVRIGEETLLLMRVEDRRGLSHLTVARSKDGITDWHIDAVPTMAPQAVSHPEELWGIEDPRITYLEPILTWAVVYTSYSKGGPLVSMALTDDFKHFERKGSILPPEDKDAAFFPVQFGRRWAMIHRPYSSGEGTGSHIWISFSPDMQHWGDHQILIPARKGGWWDANKVGLCPPPLRTDKGWLIMYHGVQDNASGSIYRLGLALADLEDPTILLARSDEWVFAPQMPYEMVGNVDKVVFPCGWILDGESVRIYYGCADTCIGCATASLTELFDWLETHNMTAKQSLGLE</sequence>
<evidence type="ECO:0000313" key="4">
    <source>
        <dbReference type="EMBL" id="RFU95653.1"/>
    </source>
</evidence>
<dbReference type="PANTHER" id="PTHR34106:SF5">
    <property type="entry name" value="GLYCOSIDASE"/>
    <property type="match status" value="1"/>
</dbReference>
<keyword evidence="5" id="KW-1185">Reference proteome</keyword>
<dbReference type="InterPro" id="IPR007184">
    <property type="entry name" value="Mannoside_phosphorylase"/>
</dbReference>
<dbReference type="RefSeq" id="WP_117329601.1">
    <property type="nucleotide sequence ID" value="NZ_QUWK01000003.1"/>
</dbReference>
<organism evidence="4 5">
    <name type="scientific">Sphaerochaeta halotolerans</name>
    <dbReference type="NCBI Taxonomy" id="2293840"/>
    <lineage>
        <taxon>Bacteria</taxon>
        <taxon>Pseudomonadati</taxon>
        <taxon>Spirochaetota</taxon>
        <taxon>Spirochaetia</taxon>
        <taxon>Spirochaetales</taxon>
        <taxon>Sphaerochaetaceae</taxon>
        <taxon>Sphaerochaeta</taxon>
    </lineage>
</organism>
<evidence type="ECO:0000313" key="5">
    <source>
        <dbReference type="Proteomes" id="UP000264002"/>
    </source>
</evidence>
<dbReference type="PIRSF" id="PIRSF016202">
    <property type="entry name" value="PH1107"/>
    <property type="match status" value="1"/>
</dbReference>
<dbReference type="InterPro" id="IPR023296">
    <property type="entry name" value="Glyco_hydro_beta-prop_sf"/>
</dbReference>
<reference evidence="5" key="1">
    <citation type="submission" date="2018-08" db="EMBL/GenBank/DDBJ databases">
        <authorList>
            <person name="Grouzdev D.S."/>
            <person name="Krutkina M.S."/>
        </authorList>
    </citation>
    <scope>NUCLEOTIDE SEQUENCE [LARGE SCALE GENOMIC DNA]</scope>
    <source>
        <strain evidence="5">4-11</strain>
    </source>
</reference>
<gene>
    <name evidence="4" type="ORF">DYP60_04045</name>
</gene>